<feature type="region of interest" description="Disordered" evidence="1">
    <location>
        <begin position="299"/>
        <end position="318"/>
    </location>
</feature>
<gene>
    <name evidence="5" type="primary">LOC111276840</name>
</gene>
<evidence type="ECO:0000259" key="3">
    <source>
        <dbReference type="Pfam" id="PF25515"/>
    </source>
</evidence>
<reference evidence="5" key="1">
    <citation type="submission" date="2025-08" db="UniProtKB">
        <authorList>
            <consortium name="RefSeq"/>
        </authorList>
    </citation>
    <scope>IDENTIFICATION</scope>
    <source>
        <tissue evidence="5">Fruit stalk</tissue>
    </source>
</reference>
<dbReference type="Proteomes" id="UP000515121">
    <property type="component" value="Unplaced"/>
</dbReference>
<proteinExistence type="predicted"/>
<dbReference type="GeneID" id="111276840"/>
<dbReference type="InterPro" id="IPR044685">
    <property type="entry name" value="CPD1-like"/>
</dbReference>
<dbReference type="Pfam" id="PF13355">
    <property type="entry name" value="ARC6-like_IMS"/>
    <property type="match status" value="1"/>
</dbReference>
<dbReference type="RefSeq" id="XP_022718473.1">
    <property type="nucleotide sequence ID" value="XM_022862738.1"/>
</dbReference>
<evidence type="ECO:0000259" key="2">
    <source>
        <dbReference type="Pfam" id="PF13355"/>
    </source>
</evidence>
<feature type="compositionally biased region" description="Low complexity" evidence="1">
    <location>
        <begin position="417"/>
        <end position="438"/>
    </location>
</feature>
<dbReference type="GO" id="GO:0010020">
    <property type="term" value="P:chloroplast fission"/>
    <property type="evidence" value="ECO:0007669"/>
    <property type="project" value="TreeGrafter"/>
</dbReference>
<feature type="compositionally biased region" description="Basic residues" evidence="1">
    <location>
        <begin position="354"/>
        <end position="365"/>
    </location>
</feature>
<evidence type="ECO:0000313" key="4">
    <source>
        <dbReference type="Proteomes" id="UP000515121"/>
    </source>
</evidence>
<name>A0A6P5WRI8_DURZI</name>
<evidence type="ECO:0000313" key="5">
    <source>
        <dbReference type="RefSeq" id="XP_022718473.1"/>
    </source>
</evidence>
<protein>
    <submittedName>
        <fullName evidence="5">Plastid division protein CDP1, chloroplastic-like isoform X4</fullName>
    </submittedName>
</protein>
<dbReference type="GO" id="GO:0009706">
    <property type="term" value="C:chloroplast inner membrane"/>
    <property type="evidence" value="ECO:0007669"/>
    <property type="project" value="TreeGrafter"/>
</dbReference>
<feature type="compositionally biased region" description="Polar residues" evidence="1">
    <location>
        <begin position="299"/>
        <end position="311"/>
    </location>
</feature>
<dbReference type="InterPro" id="IPR058032">
    <property type="entry name" value="CDP1-like_a_solenoid_1"/>
</dbReference>
<dbReference type="PANTHER" id="PTHR33925">
    <property type="entry name" value="PLASTID DIVISION PROTEIN CDP1, CHLOROPLASTIC-RELATED"/>
    <property type="match status" value="1"/>
</dbReference>
<feature type="domain" description="Plastid division protein CDP1-like IMS" evidence="2">
    <location>
        <begin position="583"/>
        <end position="700"/>
    </location>
</feature>
<dbReference type="InterPro" id="IPR025344">
    <property type="entry name" value="CDP1-like_IMS"/>
</dbReference>
<accession>A0A6P5WRI8</accession>
<feature type="region of interest" description="Disordered" evidence="1">
    <location>
        <begin position="415"/>
        <end position="438"/>
    </location>
</feature>
<organism evidence="4 5">
    <name type="scientific">Durio zibethinus</name>
    <name type="common">Durian</name>
    <dbReference type="NCBI Taxonomy" id="66656"/>
    <lineage>
        <taxon>Eukaryota</taxon>
        <taxon>Viridiplantae</taxon>
        <taxon>Streptophyta</taxon>
        <taxon>Embryophyta</taxon>
        <taxon>Tracheophyta</taxon>
        <taxon>Spermatophyta</taxon>
        <taxon>Magnoliopsida</taxon>
        <taxon>eudicotyledons</taxon>
        <taxon>Gunneridae</taxon>
        <taxon>Pentapetalae</taxon>
        <taxon>rosids</taxon>
        <taxon>malvids</taxon>
        <taxon>Malvales</taxon>
        <taxon>Malvaceae</taxon>
        <taxon>Helicteroideae</taxon>
        <taxon>Durio</taxon>
    </lineage>
</organism>
<dbReference type="PANTHER" id="PTHR33925:SF2">
    <property type="entry name" value="PLASTID DIVISION PROTEIN CDP1, CHLOROPLASTIC"/>
    <property type="match status" value="1"/>
</dbReference>
<dbReference type="Pfam" id="PF25515">
    <property type="entry name" value="Arm_PDR"/>
    <property type="match status" value="1"/>
</dbReference>
<feature type="region of interest" description="Disordered" evidence="1">
    <location>
        <begin position="351"/>
        <end position="375"/>
    </location>
</feature>
<keyword evidence="4" id="KW-1185">Reference proteome</keyword>
<feature type="domain" description="Plastid division protein CDP1-like 1st alpha solenoid" evidence="3">
    <location>
        <begin position="163"/>
        <end position="255"/>
    </location>
</feature>
<evidence type="ECO:0000256" key="1">
    <source>
        <dbReference type="SAM" id="MobiDB-lite"/>
    </source>
</evidence>
<dbReference type="AlphaFoldDB" id="A0A6P5WRI8"/>
<sequence length="709" mass="78069">MALSNMTLAPIIPSSSSSCFIFTRSFNYSEILGFETLIKSKGCLFPTVRNRWRSGAIDTRIGIVEIAPVSSSSSSRTTTVTGNAYVDIPISCYQLIGISSQAEKDEIVKSVMNLKSAEVDDGYTMDVIVSRQEVLMDARDKLLFETEYAGNVKEKIPPKSSLRIPWRWLPAALCLLQEVGEKELVLEIGRLAVQHSDSKPYIHDLLLSMALAECSIAKIAFEKSKVSEGFEALARAQCILRSTKSLQQMTLLSQIIKAKTICECLITTDGNDLKLEEAFCLFLLGQGSEAEAIEKLQQLQSTSNPAPQKSITGKEMQGGSSTMSSLEMWLKDAVLSLFPDTRDVSPSLANYFGGKRKAPGSKKSKGSPQIMPNLGHRSLSNALASERRDFEDSLPCIKSSLHITSAVKQLVPTDLQSSLETSENSSRSNASSDGGNASASSVQLKRKFGVNQNTAWESWLSQRNVTERVTFIAVLGCIIFTSFKLLGMRLSGIRHMSIWAGSKPHMNTSSLTCKRDSSFVYNVGSTHIKKSGIGGRIKKLLEVGKVQFMNPSDARNSLSACLPASLSTSVTAVDRKQMPVEEAEALVRQWQAIKAEALGPKHQVHSLSEALDESMLIQWQALADTAKARCCYWRFVLLQLTILRADILLDINKGETAEIEALLEEAAELVDESQPKNPNYYSTYKIRYTLRRQDDGSWKFCGGDIEMPS</sequence>